<evidence type="ECO:0000313" key="14">
    <source>
        <dbReference type="EMBL" id="CAR08269.2"/>
    </source>
</evidence>
<evidence type="ECO:0000256" key="11">
    <source>
        <dbReference type="SAM" id="SignalP"/>
    </source>
</evidence>
<dbReference type="Pfam" id="PF03895">
    <property type="entry name" value="YadA_anchor"/>
    <property type="match status" value="1"/>
</dbReference>
<dbReference type="Gene3D" id="6.10.250.1980">
    <property type="match status" value="1"/>
</dbReference>
<dbReference type="Pfam" id="PF05658">
    <property type="entry name" value="YadA_head"/>
    <property type="match status" value="3"/>
</dbReference>
<dbReference type="CDD" id="cd12820">
    <property type="entry name" value="LbR_YadA-like"/>
    <property type="match status" value="1"/>
</dbReference>
<evidence type="ECO:0000256" key="3">
    <source>
        <dbReference type="ARBA" id="ARBA00022448"/>
    </source>
</evidence>
<dbReference type="GO" id="GO:0009279">
    <property type="term" value="C:cell outer membrane"/>
    <property type="evidence" value="ECO:0007669"/>
    <property type="project" value="UniProtKB-SubCell"/>
</dbReference>
<dbReference type="GO" id="GO:0015031">
    <property type="term" value="P:protein transport"/>
    <property type="evidence" value="ECO:0007669"/>
    <property type="project" value="UniProtKB-KW"/>
</dbReference>
<evidence type="ECO:0000256" key="10">
    <source>
        <dbReference type="SAM" id="Coils"/>
    </source>
</evidence>
<feature type="domain" description="Trimeric autotransporter adhesin YadA-like head" evidence="13">
    <location>
        <begin position="247"/>
        <end position="270"/>
    </location>
</feature>
<evidence type="ECO:0000256" key="2">
    <source>
        <dbReference type="ARBA" id="ARBA00004442"/>
    </source>
</evidence>
<protein>
    <submittedName>
        <fullName evidence="14">Immunoglobulin-binding protein from prophage P-EibD</fullName>
    </submittedName>
</protein>
<dbReference type="InterPro" id="IPR011049">
    <property type="entry name" value="Serralysin-like_metalloprot_C"/>
</dbReference>
<organism evidence="14 15">
    <name type="scientific">Escherichia coli O81 (strain ED1a)</name>
    <dbReference type="NCBI Taxonomy" id="585397"/>
    <lineage>
        <taxon>Bacteria</taxon>
        <taxon>Pseudomonadati</taxon>
        <taxon>Pseudomonadota</taxon>
        <taxon>Gammaproteobacteria</taxon>
        <taxon>Enterobacterales</taxon>
        <taxon>Enterobacteriaceae</taxon>
        <taxon>Escherichia</taxon>
    </lineage>
</organism>
<evidence type="ECO:0000256" key="1">
    <source>
        <dbReference type="ARBA" id="ARBA00004241"/>
    </source>
</evidence>
<sequence length="517" mass="54314">MNKKFTKTILSAAVAGLFLAGNASAQAKAVSTKAESTEEYYTFGKQSDGTQYRLSRNDGGHSATFRLVKIDNNKKEVAIPGLTDIEKDGSVYVTGYNGERTKVKAGDVSTMVKYILDEKNILAKKNTGPYNKDVNKNSKANAPVKGYIDAASEAARTVALKPALGKGAVASEQYTVAVGNDARATEKASTAVGSWAAADGKQSTALGVGTYAYANASTALGSVAFVDYTATYGTAAGNRAKVDKDATEGTALGAKATVTNKNSVALGANSVTTRDNEVYIGYKTGTESDKTYGTRVLGGLSDGTRNSDAATVGQLNRKVGGVYDDVKARITVESEKQKKYTDQKTSEVNEKVESRTLVGVSSDGTLTRAEGAKNTISVNDGLVALSGRTDRIDAAVGAIDGRVTRNTQSIEKNSKAIAANTRTLQQHSARLDSQQRQINENHKEMKRAAAQSAALTGLFQPYSVGKFNATAAVGGYSDQQALAVGVGYRFNEQTAAKAGVAFSDGDASWNVGVNFEF</sequence>
<keyword evidence="6 11" id="KW-0732">Signal</keyword>
<dbReference type="SUPFAM" id="SSF54523">
    <property type="entry name" value="Pili subunits"/>
    <property type="match status" value="1"/>
</dbReference>
<feature type="coiled-coil region" evidence="10">
    <location>
        <begin position="424"/>
        <end position="451"/>
    </location>
</feature>
<dbReference type="SUPFAM" id="SSF101967">
    <property type="entry name" value="Adhesin YadA, collagen-binding domain"/>
    <property type="match status" value="1"/>
</dbReference>
<dbReference type="EMBL" id="CU928162">
    <property type="protein sequence ID" value="CAR08269.2"/>
    <property type="molecule type" value="Genomic_DNA"/>
</dbReference>
<feature type="domain" description="Trimeric autotransporter adhesin YadA-like C-terminal membrane anchor" evidence="12">
    <location>
        <begin position="459"/>
        <end position="517"/>
    </location>
</feature>
<dbReference type="Proteomes" id="UP000000748">
    <property type="component" value="Chromosome"/>
</dbReference>
<name>B7MW03_ECO81</name>
<evidence type="ECO:0000259" key="12">
    <source>
        <dbReference type="Pfam" id="PF03895"/>
    </source>
</evidence>
<dbReference type="RefSeq" id="WP_001034590.1">
    <property type="nucleotide sequence ID" value="NC_011745.1"/>
</dbReference>
<evidence type="ECO:0000256" key="8">
    <source>
        <dbReference type="ARBA" id="ARBA00023136"/>
    </source>
</evidence>
<gene>
    <name evidence="14" type="primary">eibD</name>
    <name evidence="14" type="ordered locus">ECED1_2077</name>
</gene>
<dbReference type="Gene3D" id="6.10.250.1970">
    <property type="match status" value="1"/>
</dbReference>
<dbReference type="InterPro" id="IPR008640">
    <property type="entry name" value="Adhesin_Head_dom"/>
</dbReference>
<dbReference type="InterPro" id="IPR005594">
    <property type="entry name" value="YadA_C"/>
</dbReference>
<reference evidence="15" key="1">
    <citation type="journal article" date="2009" name="PLoS Genet.">
        <title>Organised genome dynamics in the Escherichia coli species results in highly diverse adaptive paths.</title>
        <authorList>
            <person name="Touchon M."/>
            <person name="Hoede C."/>
            <person name="Tenaillon O."/>
            <person name="Barbe V."/>
            <person name="Baeriswyl S."/>
            <person name="Bidet P."/>
            <person name="Bingen E."/>
            <person name="Bonacorsi S."/>
            <person name="Bouchier C."/>
            <person name="Bouvet O."/>
            <person name="Calteau A."/>
            <person name="Chiapello H."/>
            <person name="Clermont O."/>
            <person name="Cruveiller S."/>
            <person name="Danchin A."/>
            <person name="Diard M."/>
            <person name="Dossat C."/>
            <person name="Karoui M.E."/>
            <person name="Frapy E."/>
            <person name="Garry L."/>
            <person name="Ghigo J.M."/>
            <person name="Gilles A.M."/>
            <person name="Johnson J."/>
            <person name="Le Bouguenec C."/>
            <person name="Lescat M."/>
            <person name="Mangenot S."/>
            <person name="Martinez-Jehanne V."/>
            <person name="Matic I."/>
            <person name="Nassif X."/>
            <person name="Oztas S."/>
            <person name="Petit M.A."/>
            <person name="Pichon C."/>
            <person name="Rouy Z."/>
            <person name="Ruf C.S."/>
            <person name="Schneider D."/>
            <person name="Tourret J."/>
            <person name="Vacherie B."/>
            <person name="Vallenet D."/>
            <person name="Medigue C."/>
            <person name="Rocha E.P.C."/>
            <person name="Denamur E."/>
        </authorList>
    </citation>
    <scope>NUCLEOTIDE SEQUENCE [LARGE SCALE GENOMIC DNA]</scope>
    <source>
        <strain evidence="15">ED1a</strain>
    </source>
</reference>
<evidence type="ECO:0000256" key="4">
    <source>
        <dbReference type="ARBA" id="ARBA00022452"/>
    </source>
</evidence>
<feature type="signal peptide" evidence="11">
    <location>
        <begin position="1"/>
        <end position="25"/>
    </location>
</feature>
<dbReference type="Gene3D" id="3.30.1300.30">
    <property type="entry name" value="GSPII I/J protein-like"/>
    <property type="match status" value="1"/>
</dbReference>
<keyword evidence="10" id="KW-0175">Coiled coil</keyword>
<keyword evidence="5" id="KW-0812">Transmembrane</keyword>
<dbReference type="HOGENOM" id="CLU_638628_0_0_6"/>
<evidence type="ECO:0000256" key="9">
    <source>
        <dbReference type="ARBA" id="ARBA00023237"/>
    </source>
</evidence>
<evidence type="ECO:0000259" key="13">
    <source>
        <dbReference type="Pfam" id="PF05658"/>
    </source>
</evidence>
<keyword evidence="9" id="KW-0998">Cell outer membrane</keyword>
<dbReference type="Gene3D" id="2.150.10.10">
    <property type="entry name" value="Serralysin-like metalloprotease, C-terminal"/>
    <property type="match status" value="1"/>
</dbReference>
<keyword evidence="7" id="KW-0653">Protein transport</keyword>
<dbReference type="AlphaFoldDB" id="B7MW03"/>
<evidence type="ECO:0000256" key="7">
    <source>
        <dbReference type="ARBA" id="ARBA00022927"/>
    </source>
</evidence>
<keyword evidence="3" id="KW-0813">Transport</keyword>
<keyword evidence="8" id="KW-0472">Membrane</keyword>
<proteinExistence type="predicted"/>
<comment type="subcellular location">
    <subcellularLocation>
        <location evidence="2">Cell outer membrane</location>
    </subcellularLocation>
    <subcellularLocation>
        <location evidence="1">Cell surface</location>
    </subcellularLocation>
</comment>
<dbReference type="GO" id="GO:0009986">
    <property type="term" value="C:cell surface"/>
    <property type="evidence" value="ECO:0007669"/>
    <property type="project" value="UniProtKB-SubCell"/>
</dbReference>
<accession>B7MW03</accession>
<dbReference type="InterPro" id="IPR045584">
    <property type="entry name" value="Pilin-like"/>
</dbReference>
<keyword evidence="4" id="KW-1134">Transmembrane beta strand</keyword>
<dbReference type="KEGG" id="ecq:ECED1_2077"/>
<feature type="domain" description="Trimeric autotransporter adhesin YadA-like head" evidence="13">
    <location>
        <begin position="170"/>
        <end position="194"/>
    </location>
</feature>
<feature type="domain" description="Trimeric autotransporter adhesin YadA-like head" evidence="13">
    <location>
        <begin position="198"/>
        <end position="222"/>
    </location>
</feature>
<evidence type="ECO:0000313" key="15">
    <source>
        <dbReference type="Proteomes" id="UP000000748"/>
    </source>
</evidence>
<feature type="chain" id="PRO_5002860784" evidence="11">
    <location>
        <begin position="26"/>
        <end position="517"/>
    </location>
</feature>
<evidence type="ECO:0000256" key="5">
    <source>
        <dbReference type="ARBA" id="ARBA00022692"/>
    </source>
</evidence>
<evidence type="ECO:0000256" key="6">
    <source>
        <dbReference type="ARBA" id="ARBA00022729"/>
    </source>
</evidence>